<dbReference type="GO" id="GO:0005524">
    <property type="term" value="F:ATP binding"/>
    <property type="evidence" value="ECO:0007669"/>
    <property type="project" value="UniProtKB-UniRule"/>
</dbReference>
<dbReference type="CDD" id="cd01672">
    <property type="entry name" value="TMPK"/>
    <property type="match status" value="1"/>
</dbReference>
<organism evidence="14 15">
    <name type="scientific">Lampropedia hyalina DSM 16112</name>
    <dbReference type="NCBI Taxonomy" id="1122156"/>
    <lineage>
        <taxon>Bacteria</taxon>
        <taxon>Pseudomonadati</taxon>
        <taxon>Pseudomonadota</taxon>
        <taxon>Betaproteobacteria</taxon>
        <taxon>Burkholderiales</taxon>
        <taxon>Comamonadaceae</taxon>
        <taxon>Lampropedia</taxon>
    </lineage>
</organism>
<dbReference type="PANTHER" id="PTHR10344">
    <property type="entry name" value="THYMIDYLATE KINASE"/>
    <property type="match status" value="1"/>
</dbReference>
<dbReference type="GO" id="GO:0004798">
    <property type="term" value="F:dTMP kinase activity"/>
    <property type="evidence" value="ECO:0007669"/>
    <property type="project" value="UniProtKB-UniRule"/>
</dbReference>
<evidence type="ECO:0000259" key="13">
    <source>
        <dbReference type="Pfam" id="PF02223"/>
    </source>
</evidence>
<evidence type="ECO:0000256" key="6">
    <source>
        <dbReference type="ARBA" id="ARBA00022741"/>
    </source>
</evidence>
<dbReference type="Pfam" id="PF02223">
    <property type="entry name" value="Thymidylate_kin"/>
    <property type="match status" value="1"/>
</dbReference>
<keyword evidence="8 12" id="KW-0067">ATP-binding</keyword>
<keyword evidence="6 12" id="KW-0547">Nucleotide-binding</keyword>
<dbReference type="EMBL" id="FQUZ01000021">
    <property type="protein sequence ID" value="SHF40100.1"/>
    <property type="molecule type" value="Genomic_DNA"/>
</dbReference>
<feature type="binding site" evidence="12">
    <location>
        <begin position="22"/>
        <end position="29"/>
    </location>
    <ligand>
        <name>ATP</name>
        <dbReference type="ChEBI" id="CHEBI:30616"/>
    </ligand>
</feature>
<evidence type="ECO:0000256" key="5">
    <source>
        <dbReference type="ARBA" id="ARBA00022727"/>
    </source>
</evidence>
<dbReference type="Proteomes" id="UP000184327">
    <property type="component" value="Unassembled WGS sequence"/>
</dbReference>
<evidence type="ECO:0000256" key="4">
    <source>
        <dbReference type="ARBA" id="ARBA00022679"/>
    </source>
</evidence>
<evidence type="ECO:0000256" key="11">
    <source>
        <dbReference type="ARBA" id="ARBA00057735"/>
    </source>
</evidence>
<keyword evidence="7 12" id="KW-0418">Kinase</keyword>
<dbReference type="EC" id="2.7.4.9" evidence="2 12"/>
<dbReference type="GO" id="GO:0006233">
    <property type="term" value="P:dTDP biosynthetic process"/>
    <property type="evidence" value="ECO:0007669"/>
    <property type="project" value="InterPro"/>
</dbReference>
<evidence type="ECO:0000313" key="14">
    <source>
        <dbReference type="EMBL" id="SHF40100.1"/>
    </source>
</evidence>
<dbReference type="GO" id="GO:0005829">
    <property type="term" value="C:cytosol"/>
    <property type="evidence" value="ECO:0007669"/>
    <property type="project" value="TreeGrafter"/>
</dbReference>
<dbReference type="Gene3D" id="3.40.50.300">
    <property type="entry name" value="P-loop containing nucleotide triphosphate hydrolases"/>
    <property type="match status" value="1"/>
</dbReference>
<dbReference type="OrthoDB" id="9774907at2"/>
<comment type="similarity">
    <text evidence="1 12">Belongs to the thymidylate kinase family.</text>
</comment>
<evidence type="ECO:0000256" key="2">
    <source>
        <dbReference type="ARBA" id="ARBA00012980"/>
    </source>
</evidence>
<keyword evidence="5 12" id="KW-0545">Nucleotide biosynthesis</keyword>
<name>A0A1M5BCB3_9BURK</name>
<evidence type="ECO:0000256" key="9">
    <source>
        <dbReference type="ARBA" id="ARBA00029962"/>
    </source>
</evidence>
<evidence type="ECO:0000256" key="1">
    <source>
        <dbReference type="ARBA" id="ARBA00009776"/>
    </source>
</evidence>
<evidence type="ECO:0000256" key="7">
    <source>
        <dbReference type="ARBA" id="ARBA00022777"/>
    </source>
</evidence>
<dbReference type="PANTHER" id="PTHR10344:SF4">
    <property type="entry name" value="UMP-CMP KINASE 2, MITOCHONDRIAL"/>
    <property type="match status" value="1"/>
</dbReference>
<dbReference type="HAMAP" id="MF_00165">
    <property type="entry name" value="Thymidylate_kinase"/>
    <property type="match status" value="1"/>
</dbReference>
<dbReference type="InterPro" id="IPR018094">
    <property type="entry name" value="Thymidylate_kinase"/>
</dbReference>
<proteinExistence type="inferred from homology"/>
<evidence type="ECO:0000256" key="8">
    <source>
        <dbReference type="ARBA" id="ARBA00022840"/>
    </source>
</evidence>
<evidence type="ECO:0000256" key="12">
    <source>
        <dbReference type="HAMAP-Rule" id="MF_00165"/>
    </source>
</evidence>
<dbReference type="RefSeq" id="WP_073356430.1">
    <property type="nucleotide sequence ID" value="NZ_FQUZ01000021.1"/>
</dbReference>
<keyword evidence="15" id="KW-1185">Reference proteome</keyword>
<keyword evidence="4 12" id="KW-0808">Transferase</keyword>
<feature type="domain" description="Thymidylate kinase-like" evidence="13">
    <location>
        <begin position="20"/>
        <end position="213"/>
    </location>
</feature>
<evidence type="ECO:0000256" key="10">
    <source>
        <dbReference type="ARBA" id="ARBA00048743"/>
    </source>
</evidence>
<protein>
    <recommendedName>
        <fullName evidence="3 12">Thymidylate kinase</fullName>
        <ecNumber evidence="2 12">2.7.4.9</ecNumber>
    </recommendedName>
    <alternativeName>
        <fullName evidence="9 12">dTMP kinase</fullName>
    </alternativeName>
</protein>
<evidence type="ECO:0000256" key="3">
    <source>
        <dbReference type="ARBA" id="ARBA00017144"/>
    </source>
</evidence>
<gene>
    <name evidence="12" type="primary">tmk</name>
    <name evidence="14" type="ORF">SAMN02745117_01871</name>
</gene>
<sequence>MPTCHTAAPTPARKGLFLSIEGIDGAGKSSHLATIAQALEAAGHTVVLTREPGGTPLAEKIRALLLHEGMDARCEALLAFAARRQHLLETIVPALEQGHTVVSDRFTDATFAYQGAGRGVDWVALEWLEQWVQTTPAADSPHFQSPDCTLWFDLPPAIAAERLQKARTPDRFEAQTLAFFTNVAAGYARRAQQAPERFCRIDAHQPIAQVATQVRQCLAQRGYLSGPTTPPVYA</sequence>
<dbReference type="FunFam" id="3.40.50.300:FF:000225">
    <property type="entry name" value="Thymidylate kinase"/>
    <property type="match status" value="1"/>
</dbReference>
<dbReference type="GO" id="GO:0006227">
    <property type="term" value="P:dUDP biosynthetic process"/>
    <property type="evidence" value="ECO:0007669"/>
    <property type="project" value="TreeGrafter"/>
</dbReference>
<dbReference type="InterPro" id="IPR039430">
    <property type="entry name" value="Thymidylate_kin-like_dom"/>
</dbReference>
<dbReference type="SUPFAM" id="SSF52540">
    <property type="entry name" value="P-loop containing nucleoside triphosphate hydrolases"/>
    <property type="match status" value="1"/>
</dbReference>
<dbReference type="AlphaFoldDB" id="A0A1M5BCB3"/>
<comment type="catalytic activity">
    <reaction evidence="10 12">
        <text>dTMP + ATP = dTDP + ADP</text>
        <dbReference type="Rhea" id="RHEA:13517"/>
        <dbReference type="ChEBI" id="CHEBI:30616"/>
        <dbReference type="ChEBI" id="CHEBI:58369"/>
        <dbReference type="ChEBI" id="CHEBI:63528"/>
        <dbReference type="ChEBI" id="CHEBI:456216"/>
        <dbReference type="EC" id="2.7.4.9"/>
    </reaction>
</comment>
<reference evidence="14 15" key="1">
    <citation type="submission" date="2016-11" db="EMBL/GenBank/DDBJ databases">
        <authorList>
            <person name="Jaros S."/>
            <person name="Januszkiewicz K."/>
            <person name="Wedrychowicz H."/>
        </authorList>
    </citation>
    <scope>NUCLEOTIDE SEQUENCE [LARGE SCALE GENOMIC DNA]</scope>
    <source>
        <strain evidence="14 15">DSM 16112</strain>
    </source>
</reference>
<accession>A0A1M5BCB3</accession>
<dbReference type="STRING" id="1122156.SAMN02745117_01871"/>
<dbReference type="InterPro" id="IPR027417">
    <property type="entry name" value="P-loop_NTPase"/>
</dbReference>
<comment type="function">
    <text evidence="11 12">Phosphorylation of dTMP to form dTDP in both de novo and salvage pathways of dTTP synthesis.</text>
</comment>
<dbReference type="GO" id="GO:0006235">
    <property type="term" value="P:dTTP biosynthetic process"/>
    <property type="evidence" value="ECO:0007669"/>
    <property type="project" value="UniProtKB-UniRule"/>
</dbReference>
<evidence type="ECO:0000313" key="15">
    <source>
        <dbReference type="Proteomes" id="UP000184327"/>
    </source>
</evidence>
<dbReference type="NCBIfam" id="TIGR00041">
    <property type="entry name" value="DTMP_kinase"/>
    <property type="match status" value="1"/>
</dbReference>